<organism evidence="1 2">
    <name type="scientific">Clostridium perfringens B str. ATCC 3626</name>
    <dbReference type="NCBI Taxonomy" id="451754"/>
    <lineage>
        <taxon>Bacteria</taxon>
        <taxon>Bacillati</taxon>
        <taxon>Bacillota</taxon>
        <taxon>Clostridia</taxon>
        <taxon>Eubacteriales</taxon>
        <taxon>Clostridiaceae</taxon>
        <taxon>Clostridium</taxon>
    </lineage>
</organism>
<protein>
    <submittedName>
        <fullName evidence="1">Uncharacterized protein</fullName>
    </submittedName>
</protein>
<sequence>MTIWPGNQFIAIINHPSIFYFRLYSIYYLKQIKSILFKVKF</sequence>
<name>A0AAV3BSI8_CLOPF</name>
<comment type="caution">
    <text evidence="1">The sequence shown here is derived from an EMBL/GenBank/DDBJ whole genome shotgun (WGS) entry which is preliminary data.</text>
</comment>
<evidence type="ECO:0000313" key="2">
    <source>
        <dbReference type="Proteomes" id="UP000004342"/>
    </source>
</evidence>
<proteinExistence type="predicted"/>
<reference evidence="1 2" key="1">
    <citation type="submission" date="2007-07" db="EMBL/GenBank/DDBJ databases">
        <title>Annotation of Clostridium perfringens B str. ATCC 3626.</title>
        <authorList>
            <person name="Paulsen I."/>
            <person name="Sebastian Y."/>
        </authorList>
    </citation>
    <scope>NUCLEOTIDE SEQUENCE [LARGE SCALE GENOMIC DNA]</scope>
    <source>
        <strain evidence="2">B str. ATCC 3626</strain>
    </source>
</reference>
<dbReference type="AlphaFoldDB" id="A0AAV3BSI8"/>
<accession>A0AAV3BSI8</accession>
<gene>
    <name evidence="1" type="ORF">AC1_2132</name>
</gene>
<dbReference type="Proteomes" id="UP000004342">
    <property type="component" value="Unassembled WGS sequence"/>
</dbReference>
<dbReference type="EMBL" id="ABDV01000017">
    <property type="protein sequence ID" value="EDT23472.1"/>
    <property type="molecule type" value="Genomic_DNA"/>
</dbReference>
<evidence type="ECO:0000313" key="1">
    <source>
        <dbReference type="EMBL" id="EDT23472.1"/>
    </source>
</evidence>